<dbReference type="PANTHER" id="PTHR37948:SF1">
    <property type="entry name" value="BLL5189 PROTEIN"/>
    <property type="match status" value="1"/>
</dbReference>
<evidence type="ECO:0000313" key="2">
    <source>
        <dbReference type="Proteomes" id="UP000051660"/>
    </source>
</evidence>
<comment type="caution">
    <text evidence="1">The sequence shown here is derived from an EMBL/GenBank/DDBJ whole genome shotgun (WGS) entry which is preliminary data.</text>
</comment>
<gene>
    <name evidence="1" type="ORF">CQ14_16790</name>
</gene>
<dbReference type="AlphaFoldDB" id="A0A0R3MND0"/>
<dbReference type="PANTHER" id="PTHR37948">
    <property type="entry name" value="ZGC:113208"/>
    <property type="match status" value="1"/>
</dbReference>
<dbReference type="OrthoDB" id="9790650at2"/>
<dbReference type="Proteomes" id="UP000051660">
    <property type="component" value="Unassembled WGS sequence"/>
</dbReference>
<reference evidence="1 2" key="1">
    <citation type="submission" date="2014-03" db="EMBL/GenBank/DDBJ databases">
        <title>Bradyrhizobium valentinum sp. nov., isolated from effective nodules of Lupinus mariae-josephae, a lupine endemic of basic-lime soils in Eastern Spain.</title>
        <authorList>
            <person name="Duran D."/>
            <person name="Rey L."/>
            <person name="Navarro A."/>
            <person name="Busquets A."/>
            <person name="Imperial J."/>
            <person name="Ruiz-Argueso T."/>
        </authorList>
    </citation>
    <scope>NUCLEOTIDE SEQUENCE [LARGE SCALE GENOMIC DNA]</scope>
    <source>
        <strain evidence="1 2">CCBAU 23086</strain>
    </source>
</reference>
<sequence length="169" mass="20202">MQQRTIIVNDRMQRGYRYILVAPVGRSFDPDFRPDLTPPEMLHLGVFGGKYMTDCGDEFPASWFAKAKLSPERADARLNFFGVAASQPLSVWRRKGWIHPDDPRGWFQWYCRYYRGRRLPDEDARQIKRWAAIRRHVRQLQANCERGDLFCRKRQRQALLHWAYDSRKL</sequence>
<dbReference type="EMBL" id="LLYB01000094">
    <property type="protein sequence ID" value="KRR19631.1"/>
    <property type="molecule type" value="Genomic_DNA"/>
</dbReference>
<accession>A0A0R3MND0</accession>
<protein>
    <submittedName>
        <fullName evidence="1">Uncharacterized protein</fullName>
    </submittedName>
</protein>
<organism evidence="1 2">
    <name type="scientific">Bradyrhizobium lablabi</name>
    <dbReference type="NCBI Taxonomy" id="722472"/>
    <lineage>
        <taxon>Bacteria</taxon>
        <taxon>Pseudomonadati</taxon>
        <taxon>Pseudomonadota</taxon>
        <taxon>Alphaproteobacteria</taxon>
        <taxon>Hyphomicrobiales</taxon>
        <taxon>Nitrobacteraceae</taxon>
        <taxon>Bradyrhizobium</taxon>
    </lineage>
</organism>
<proteinExistence type="predicted"/>
<evidence type="ECO:0000313" key="1">
    <source>
        <dbReference type="EMBL" id="KRR19631.1"/>
    </source>
</evidence>
<name>A0A0R3MND0_9BRAD</name>